<dbReference type="Gene3D" id="3.40.50.2300">
    <property type="match status" value="1"/>
</dbReference>
<evidence type="ECO:0000259" key="10">
    <source>
        <dbReference type="PROSITE" id="PS01124"/>
    </source>
</evidence>
<evidence type="ECO:0000256" key="1">
    <source>
        <dbReference type="ARBA" id="ARBA00000085"/>
    </source>
</evidence>
<gene>
    <name evidence="13" type="primary">rcsC_4</name>
    <name evidence="13" type="ORF">LEM8419_02544</name>
</gene>
<keyword evidence="9" id="KW-0732">Signal</keyword>
<evidence type="ECO:0000256" key="5">
    <source>
        <dbReference type="ARBA" id="ARBA00023125"/>
    </source>
</evidence>
<keyword evidence="13" id="KW-0808">Transferase</keyword>
<dbReference type="InterPro" id="IPR004358">
    <property type="entry name" value="Sig_transdc_His_kin-like_C"/>
</dbReference>
<dbReference type="GO" id="GO:0004673">
    <property type="term" value="F:protein histidine kinase activity"/>
    <property type="evidence" value="ECO:0007669"/>
    <property type="project" value="UniProtKB-EC"/>
</dbReference>
<dbReference type="SUPFAM" id="SSF52172">
    <property type="entry name" value="CheY-like"/>
    <property type="match status" value="1"/>
</dbReference>
<accession>A0ABN8F4X3</accession>
<feature type="coiled-coil region" evidence="8">
    <location>
        <begin position="823"/>
        <end position="857"/>
    </location>
</feature>
<dbReference type="EMBL" id="CAKLPZ010000003">
    <property type="protein sequence ID" value="CAH1001639.1"/>
    <property type="molecule type" value="Genomic_DNA"/>
</dbReference>
<dbReference type="InterPro" id="IPR011006">
    <property type="entry name" value="CheY-like_superfamily"/>
</dbReference>
<evidence type="ECO:0000256" key="6">
    <source>
        <dbReference type="ARBA" id="ARBA00023163"/>
    </source>
</evidence>
<dbReference type="SMART" id="SM00448">
    <property type="entry name" value="REC"/>
    <property type="match status" value="1"/>
</dbReference>
<evidence type="ECO:0000256" key="3">
    <source>
        <dbReference type="ARBA" id="ARBA00022553"/>
    </source>
</evidence>
<dbReference type="InterPro" id="IPR005467">
    <property type="entry name" value="His_kinase_dom"/>
</dbReference>
<dbReference type="CDD" id="cd00075">
    <property type="entry name" value="HATPase"/>
    <property type="match status" value="1"/>
</dbReference>
<keyword evidence="14" id="KW-1185">Reference proteome</keyword>
<evidence type="ECO:0000256" key="9">
    <source>
        <dbReference type="SAM" id="SignalP"/>
    </source>
</evidence>
<evidence type="ECO:0000313" key="14">
    <source>
        <dbReference type="Proteomes" id="UP000837803"/>
    </source>
</evidence>
<comment type="catalytic activity">
    <reaction evidence="1">
        <text>ATP + protein L-histidine = ADP + protein N-phospho-L-histidine.</text>
        <dbReference type="EC" id="2.7.13.3"/>
    </reaction>
</comment>
<evidence type="ECO:0000256" key="4">
    <source>
        <dbReference type="ARBA" id="ARBA00023015"/>
    </source>
</evidence>
<proteinExistence type="predicted"/>
<dbReference type="PANTHER" id="PTHR43547:SF2">
    <property type="entry name" value="HYBRID SIGNAL TRANSDUCTION HISTIDINE KINASE C"/>
    <property type="match status" value="1"/>
</dbReference>
<sequence length="1397" mass="156601">MPGRLPWLTPLCLFCCLSLQAQRAYQPVLADPMGEPWRWTHFDQLDSEQTRVITQRADGDMLFGVESGVIRYDGYGWERWDKPPHLRPRSIQAMYQVAGDSLYVGTDDGIYRVGPQGWRAVLTVPQALAVNVEDIIGLPDGSLLFALAERTGQDCLSGLLHKRGATYTLYTSPAVARHLARQGGIAGVAVEVLSDPPGRVQQDSAHVLNVRDLALRRNGQVLAAISDTERAGRLLVLDYGAGRQPFTVRHAYGERDGLRIRSKVKVEEDLNGDLWVISNAYELGLYRFDGKVWRSEKLSDRFGGVDSQSNLMVATDGSVWIDGHGRLFRYQQGTWMEFKYPDIPITTISRFILYEDRDHHLWIAGRLGQVYRFDNTYATWASYPGLNFQVGGTDSQRWYLSIDGRAVVERGARWTAYGTESGLIDTPVRLLRTSYGELWASGSHEGVAALAYFDGQRWHHQKYSEVSWGFDPRAAFEAHDGSLWFGCSTDFMQTASFRGGVIRLPEPRHHKDRYEHHAATQGTRITTSYGIGQSLDGRIWVGGKPLWTYDGQQWRIFDSIPAVQDYVDYVETTPAGELWLGSRFYGIFRFDGAQWTRYTMNDGIVSNNTLILQAEGDSTLWATTYGGYGYFDGRNWSSGLFPTSLAETQEGASLREDEAGLLWFNHTPLDWKRRELFAARGVDQSDFSSFRTVSYRNNKLAPQTQLLTDIDEVETAGDLTIFWEGTDHFNATKATDLRYAWRLNGGAWSDYSVADYQRFASLSPGDYLLEVRARDRDNQVDPSPAVLSFSVLPVWWKRWEFVLLLLLAGSGLIILQFRILSRNKRLFELNHQLEQQSSELQDRSAEVARQRDRLRETVKQVSELSQSQLRFFTNVSHEFRTPLNLIIGPVEELLRAGGAISAGRLKRYHGIVLRNANRILQLIEQILDIYKVEETTLDFAPAPGDLALQCAEMTALFQPLAERGGVSLSCSLPPQPLAARFDADKVEKILFNLLSNAFKNVPSGGRIEVGLTAEREERMIRLCVRDNGRGIPPDKLDRIFERFFHTQAGQNSPFHTGLGIGLAYVTQLVKAHGGQITAESQPGVATTFTVALPWLPVGEQALPTDAPEISPALQQAVSLLGQSMDDTQPPPATERAPGSSSIKILVVEDDDDTRHFLSDCFAPAYTVIEAADGQQGLELARQEAPDLIVSDVSMPGMDGFALCRRLKADFDTSHIPVILLTARTAEHDKITGYETGADAYVDKPCSWQLLRSRVGALIRQRDQLRQRFRDGEAVAAVGQPELLSVDQQFMQRIHQAVEDHLDNAQLDAEQLAHEVGVSRIQLYRKLKALSGQTVSQFIRSVRLRHAAGLLEAGELTVAEVAYRTGFNAPNHFSTYFKKKFGVPPSQYPVGSEEEQIP</sequence>
<dbReference type="SUPFAM" id="SSF63829">
    <property type="entry name" value="Calcium-dependent phosphotriesterase"/>
    <property type="match status" value="1"/>
</dbReference>
<dbReference type="SUPFAM" id="SSF46689">
    <property type="entry name" value="Homeodomain-like"/>
    <property type="match status" value="1"/>
</dbReference>
<dbReference type="PRINTS" id="PR00344">
    <property type="entry name" value="BCTRLSENSOR"/>
</dbReference>
<dbReference type="InterPro" id="IPR036890">
    <property type="entry name" value="HATPase_C_sf"/>
</dbReference>
<dbReference type="InterPro" id="IPR001789">
    <property type="entry name" value="Sig_transdc_resp-reg_receiver"/>
</dbReference>
<dbReference type="SUPFAM" id="SSF101898">
    <property type="entry name" value="NHL repeat"/>
    <property type="match status" value="1"/>
</dbReference>
<dbReference type="Pfam" id="PF00072">
    <property type="entry name" value="Response_reg"/>
    <property type="match status" value="1"/>
</dbReference>
<keyword evidence="5" id="KW-0238">DNA-binding</keyword>
<dbReference type="EC" id="2.7.13.3" evidence="2"/>
<evidence type="ECO:0000256" key="7">
    <source>
        <dbReference type="PROSITE-ProRule" id="PRU00169"/>
    </source>
</evidence>
<evidence type="ECO:0000259" key="12">
    <source>
        <dbReference type="PROSITE" id="PS50110"/>
    </source>
</evidence>
<feature type="domain" description="Histidine kinase" evidence="11">
    <location>
        <begin position="874"/>
        <end position="1096"/>
    </location>
</feature>
<feature type="domain" description="HTH araC/xylS-type" evidence="10">
    <location>
        <begin position="1291"/>
        <end position="1390"/>
    </location>
</feature>
<keyword evidence="4" id="KW-0805">Transcription regulation</keyword>
<organism evidence="13 14">
    <name type="scientific">Neolewinella maritima</name>
    <dbReference type="NCBI Taxonomy" id="1383882"/>
    <lineage>
        <taxon>Bacteria</taxon>
        <taxon>Pseudomonadati</taxon>
        <taxon>Bacteroidota</taxon>
        <taxon>Saprospiria</taxon>
        <taxon>Saprospirales</taxon>
        <taxon>Lewinellaceae</taxon>
        <taxon>Neolewinella</taxon>
    </lineage>
</organism>
<dbReference type="SMART" id="SM00388">
    <property type="entry name" value="HisKA"/>
    <property type="match status" value="1"/>
</dbReference>
<dbReference type="InterPro" id="IPR018060">
    <property type="entry name" value="HTH_AraC"/>
</dbReference>
<dbReference type="SUPFAM" id="SSF55874">
    <property type="entry name" value="ATPase domain of HSP90 chaperone/DNA topoisomerase II/histidine kinase"/>
    <property type="match status" value="1"/>
</dbReference>
<dbReference type="Gene3D" id="3.30.565.10">
    <property type="entry name" value="Histidine kinase-like ATPase, C-terminal domain"/>
    <property type="match status" value="1"/>
</dbReference>
<evidence type="ECO:0000256" key="2">
    <source>
        <dbReference type="ARBA" id="ARBA00012438"/>
    </source>
</evidence>
<feature type="signal peptide" evidence="9">
    <location>
        <begin position="1"/>
        <end position="21"/>
    </location>
</feature>
<dbReference type="Gene3D" id="2.60.40.10">
    <property type="entry name" value="Immunoglobulins"/>
    <property type="match status" value="1"/>
</dbReference>
<dbReference type="PANTHER" id="PTHR43547">
    <property type="entry name" value="TWO-COMPONENT HISTIDINE KINASE"/>
    <property type="match status" value="1"/>
</dbReference>
<name>A0ABN8F4X3_9BACT</name>
<feature type="chain" id="PRO_5045430089" description="histidine kinase" evidence="9">
    <location>
        <begin position="22"/>
        <end position="1397"/>
    </location>
</feature>
<dbReference type="Gene3D" id="2.130.10.10">
    <property type="entry name" value="YVTN repeat-like/Quinoprotein amine dehydrogenase"/>
    <property type="match status" value="3"/>
</dbReference>
<dbReference type="InterPro" id="IPR018062">
    <property type="entry name" value="HTH_AraC-typ_CS"/>
</dbReference>
<dbReference type="Pfam" id="PF02518">
    <property type="entry name" value="HATPase_c"/>
    <property type="match status" value="1"/>
</dbReference>
<evidence type="ECO:0000256" key="8">
    <source>
        <dbReference type="SAM" id="Coils"/>
    </source>
</evidence>
<dbReference type="InterPro" id="IPR009057">
    <property type="entry name" value="Homeodomain-like_sf"/>
</dbReference>
<dbReference type="Gene3D" id="1.10.10.60">
    <property type="entry name" value="Homeodomain-like"/>
    <property type="match status" value="1"/>
</dbReference>
<reference evidence="13" key="1">
    <citation type="submission" date="2021-12" db="EMBL/GenBank/DDBJ databases">
        <authorList>
            <person name="Rodrigo-Torres L."/>
            <person name="Arahal R. D."/>
            <person name="Lucena T."/>
        </authorList>
    </citation>
    <scope>NUCLEOTIDE SEQUENCE</scope>
    <source>
        <strain evidence="13">CECT 8419</strain>
    </source>
</reference>
<dbReference type="InterPro" id="IPR003661">
    <property type="entry name" value="HisK_dim/P_dom"/>
</dbReference>
<dbReference type="PROSITE" id="PS50109">
    <property type="entry name" value="HIS_KIN"/>
    <property type="match status" value="1"/>
</dbReference>
<dbReference type="PROSITE" id="PS50110">
    <property type="entry name" value="RESPONSE_REGULATORY"/>
    <property type="match status" value="1"/>
</dbReference>
<dbReference type="SUPFAM" id="SSF47384">
    <property type="entry name" value="Homodimeric domain of signal transducing histidine kinase"/>
    <property type="match status" value="1"/>
</dbReference>
<feature type="modified residue" description="4-aspartylphosphate" evidence="7">
    <location>
        <position position="1191"/>
    </location>
</feature>
<dbReference type="InterPro" id="IPR015943">
    <property type="entry name" value="WD40/YVTN_repeat-like_dom_sf"/>
</dbReference>
<dbReference type="CDD" id="cd17574">
    <property type="entry name" value="REC_OmpR"/>
    <property type="match status" value="1"/>
</dbReference>
<dbReference type="Proteomes" id="UP000837803">
    <property type="component" value="Unassembled WGS sequence"/>
</dbReference>
<keyword evidence="13" id="KW-0418">Kinase</keyword>
<feature type="domain" description="Response regulatory" evidence="12">
    <location>
        <begin position="1143"/>
        <end position="1258"/>
    </location>
</feature>
<keyword evidence="8" id="KW-0175">Coiled coil</keyword>
<dbReference type="Pfam" id="PF12833">
    <property type="entry name" value="HTH_18"/>
    <property type="match status" value="1"/>
</dbReference>
<dbReference type="PROSITE" id="PS01124">
    <property type="entry name" value="HTH_ARAC_FAMILY_2"/>
    <property type="match status" value="1"/>
</dbReference>
<dbReference type="SMART" id="SM00387">
    <property type="entry name" value="HATPase_c"/>
    <property type="match status" value="1"/>
</dbReference>
<dbReference type="SMART" id="SM00342">
    <property type="entry name" value="HTH_ARAC"/>
    <property type="match status" value="1"/>
</dbReference>
<dbReference type="Pfam" id="PF00512">
    <property type="entry name" value="HisKA"/>
    <property type="match status" value="1"/>
</dbReference>
<dbReference type="RefSeq" id="WP_238751488.1">
    <property type="nucleotide sequence ID" value="NZ_CAKLPZ010000003.1"/>
</dbReference>
<dbReference type="PROSITE" id="PS00041">
    <property type="entry name" value="HTH_ARAC_FAMILY_1"/>
    <property type="match status" value="1"/>
</dbReference>
<dbReference type="InterPro" id="IPR003594">
    <property type="entry name" value="HATPase_dom"/>
</dbReference>
<protein>
    <recommendedName>
        <fullName evidence="2">histidine kinase</fullName>
        <ecNumber evidence="2">2.7.13.3</ecNumber>
    </recommendedName>
</protein>
<evidence type="ECO:0000313" key="13">
    <source>
        <dbReference type="EMBL" id="CAH1001639.1"/>
    </source>
</evidence>
<dbReference type="InterPro" id="IPR013783">
    <property type="entry name" value="Ig-like_fold"/>
</dbReference>
<keyword evidence="3 7" id="KW-0597">Phosphoprotein</keyword>
<dbReference type="InterPro" id="IPR036097">
    <property type="entry name" value="HisK_dim/P_sf"/>
</dbReference>
<evidence type="ECO:0000259" key="11">
    <source>
        <dbReference type="PROSITE" id="PS50109"/>
    </source>
</evidence>
<comment type="caution">
    <text evidence="13">The sequence shown here is derived from an EMBL/GenBank/DDBJ whole genome shotgun (WGS) entry which is preliminary data.</text>
</comment>
<dbReference type="CDD" id="cd00082">
    <property type="entry name" value="HisKA"/>
    <property type="match status" value="1"/>
</dbReference>
<dbReference type="Gene3D" id="1.10.287.130">
    <property type="match status" value="1"/>
</dbReference>
<keyword evidence="6" id="KW-0804">Transcription</keyword>